<evidence type="ECO:0000256" key="1">
    <source>
        <dbReference type="SAM" id="SignalP"/>
    </source>
</evidence>
<evidence type="ECO:0000313" key="3">
    <source>
        <dbReference type="Proteomes" id="UP000460650"/>
    </source>
</evidence>
<dbReference type="AlphaFoldDB" id="A0A7V7VUU0"/>
<dbReference type="EMBL" id="WBVY01000003">
    <property type="protein sequence ID" value="KAB2657408.1"/>
    <property type="molecule type" value="Genomic_DNA"/>
</dbReference>
<dbReference type="Proteomes" id="UP000460650">
    <property type="component" value="Unassembled WGS sequence"/>
</dbReference>
<feature type="signal peptide" evidence="1">
    <location>
        <begin position="1"/>
        <end position="45"/>
    </location>
</feature>
<keyword evidence="1" id="KW-0732">Signal</keyword>
<sequence>MEWLENRNYRAGFFRRGMMNTRFSPACAALLLAAAMTLPAGSVFAKSACDGVTTTLTRQQKADYRSLIAQSLGKKVKPASVSIESFMQYGNWSVVYADVPVADPGYFFFNLSGKSPKLKDVWGGMAERSEIPDLVKWAEKLGANKEIAACFADTATAS</sequence>
<evidence type="ECO:0008006" key="4">
    <source>
        <dbReference type="Google" id="ProtNLM"/>
    </source>
</evidence>
<reference evidence="2 3" key="1">
    <citation type="submission" date="2019-09" db="EMBL/GenBank/DDBJ databases">
        <title>Taxonomic organization of the family Brucellaceae based on a phylogenomic approach.</title>
        <authorList>
            <person name="Leclercq S."/>
            <person name="Cloeckaert A."/>
            <person name="Zygmunt M.S."/>
        </authorList>
    </citation>
    <scope>NUCLEOTIDE SEQUENCE [LARGE SCALE GENOMIC DNA]</scope>
    <source>
        <strain evidence="2 3">TA93</strain>
    </source>
</reference>
<feature type="chain" id="PRO_5031271202" description="Lipoprotein" evidence="1">
    <location>
        <begin position="46"/>
        <end position="158"/>
    </location>
</feature>
<organism evidence="2 3">
    <name type="scientific">Brucella tritici</name>
    <dbReference type="NCBI Taxonomy" id="94626"/>
    <lineage>
        <taxon>Bacteria</taxon>
        <taxon>Pseudomonadati</taxon>
        <taxon>Pseudomonadota</taxon>
        <taxon>Alphaproteobacteria</taxon>
        <taxon>Hyphomicrobiales</taxon>
        <taxon>Brucellaceae</taxon>
        <taxon>Brucella/Ochrobactrum group</taxon>
        <taxon>Brucella</taxon>
    </lineage>
</organism>
<name>A0A7V7VUU0_9HYPH</name>
<gene>
    <name evidence="2" type="ORF">F9K94_13650</name>
</gene>
<accession>A0A7V7VUU0</accession>
<evidence type="ECO:0000313" key="2">
    <source>
        <dbReference type="EMBL" id="KAB2657408.1"/>
    </source>
</evidence>
<comment type="caution">
    <text evidence="2">The sequence shown here is derived from an EMBL/GenBank/DDBJ whole genome shotgun (WGS) entry which is preliminary data.</text>
</comment>
<proteinExistence type="predicted"/>
<protein>
    <recommendedName>
        <fullName evidence="4">Lipoprotein</fullName>
    </recommendedName>
</protein>